<keyword evidence="2" id="KW-1185">Reference proteome</keyword>
<evidence type="ECO:0000313" key="1">
    <source>
        <dbReference type="EMBL" id="EOY21502.1"/>
    </source>
</evidence>
<dbReference type="Proteomes" id="UP000026915">
    <property type="component" value="Chromosome 3"/>
</dbReference>
<protein>
    <submittedName>
        <fullName evidence="1">Uncharacterized protein</fullName>
    </submittedName>
</protein>
<accession>A0A061FX98</accession>
<dbReference type="AlphaFoldDB" id="A0A061FX98"/>
<dbReference type="EMBL" id="CM001881">
    <property type="protein sequence ID" value="EOY21502.1"/>
    <property type="molecule type" value="Genomic_DNA"/>
</dbReference>
<dbReference type="Gramene" id="EOY21502">
    <property type="protein sequence ID" value="EOY21502"/>
    <property type="gene ID" value="TCM_013175"/>
</dbReference>
<organism evidence="1 2">
    <name type="scientific">Theobroma cacao</name>
    <name type="common">Cacao</name>
    <name type="synonym">Cocoa</name>
    <dbReference type="NCBI Taxonomy" id="3641"/>
    <lineage>
        <taxon>Eukaryota</taxon>
        <taxon>Viridiplantae</taxon>
        <taxon>Streptophyta</taxon>
        <taxon>Embryophyta</taxon>
        <taxon>Tracheophyta</taxon>
        <taxon>Spermatophyta</taxon>
        <taxon>Magnoliopsida</taxon>
        <taxon>eudicotyledons</taxon>
        <taxon>Gunneridae</taxon>
        <taxon>Pentapetalae</taxon>
        <taxon>rosids</taxon>
        <taxon>malvids</taxon>
        <taxon>Malvales</taxon>
        <taxon>Malvaceae</taxon>
        <taxon>Byttnerioideae</taxon>
        <taxon>Theobroma</taxon>
    </lineage>
</organism>
<name>A0A061FX98_THECC</name>
<gene>
    <name evidence="1" type="ORF">TCM_013175</name>
</gene>
<dbReference type="InParanoid" id="A0A061FX98"/>
<evidence type="ECO:0000313" key="2">
    <source>
        <dbReference type="Proteomes" id="UP000026915"/>
    </source>
</evidence>
<reference evidence="1 2" key="1">
    <citation type="journal article" date="2013" name="Genome Biol.">
        <title>The genome sequence of the most widely cultivated cacao type and its use to identify candidate genes regulating pod color.</title>
        <authorList>
            <person name="Motamayor J.C."/>
            <person name="Mockaitis K."/>
            <person name="Schmutz J."/>
            <person name="Haiminen N."/>
            <person name="Iii D.L."/>
            <person name="Cornejo O."/>
            <person name="Findley S.D."/>
            <person name="Zheng P."/>
            <person name="Utro F."/>
            <person name="Royaert S."/>
            <person name="Saski C."/>
            <person name="Jenkins J."/>
            <person name="Podicheti R."/>
            <person name="Zhao M."/>
            <person name="Scheffler B.E."/>
            <person name="Stack J.C."/>
            <person name="Feltus F.A."/>
            <person name="Mustiga G.M."/>
            <person name="Amores F."/>
            <person name="Phillips W."/>
            <person name="Marelli J.P."/>
            <person name="May G.D."/>
            <person name="Shapiro H."/>
            <person name="Ma J."/>
            <person name="Bustamante C.D."/>
            <person name="Schnell R.J."/>
            <person name="Main D."/>
            <person name="Gilbert D."/>
            <person name="Parida L."/>
            <person name="Kuhn D.N."/>
        </authorList>
    </citation>
    <scope>NUCLEOTIDE SEQUENCE [LARGE SCALE GENOMIC DNA]</scope>
    <source>
        <strain evidence="2">cv. Matina 1-6</strain>
    </source>
</reference>
<dbReference type="HOGENOM" id="CLU_2610843_0_0_1"/>
<sequence length="79" mass="8726">MRCCSIVKGVILLNSSKILLYMIALKDRKDLALVMTTKSSPDIFETLQMSGNVALHCTLGNAWSTVWSFRGVYQGLCLA</sequence>
<proteinExistence type="predicted"/>